<evidence type="ECO:0000259" key="2">
    <source>
        <dbReference type="Pfam" id="PF13439"/>
    </source>
</evidence>
<dbReference type="PANTHER" id="PTHR12526:SF637">
    <property type="entry name" value="GLYCOSYLTRANSFERASE EPSF-RELATED"/>
    <property type="match status" value="1"/>
</dbReference>
<dbReference type="Gene3D" id="3.40.50.2000">
    <property type="entry name" value="Glycogen Phosphorylase B"/>
    <property type="match status" value="2"/>
</dbReference>
<dbReference type="SUPFAM" id="SSF53756">
    <property type="entry name" value="UDP-Glycosyltransferase/glycogen phosphorylase"/>
    <property type="match status" value="1"/>
</dbReference>
<keyword evidence="3" id="KW-0808">Transferase</keyword>
<evidence type="ECO:0000259" key="1">
    <source>
        <dbReference type="Pfam" id="PF00534"/>
    </source>
</evidence>
<dbReference type="Pfam" id="PF00534">
    <property type="entry name" value="Glycos_transf_1"/>
    <property type="match status" value="1"/>
</dbReference>
<dbReference type="STRING" id="640205.SAMN05216381_2658"/>
<feature type="domain" description="Glycosyl transferase family 1" evidence="1">
    <location>
        <begin position="186"/>
        <end position="352"/>
    </location>
</feature>
<organism evidence="3 4">
    <name type="scientific">Phytopseudomonas seleniipraecipitans</name>
    <dbReference type="NCBI Taxonomy" id="640205"/>
    <lineage>
        <taxon>Bacteria</taxon>
        <taxon>Pseudomonadati</taxon>
        <taxon>Pseudomonadota</taxon>
        <taxon>Gammaproteobacteria</taxon>
        <taxon>Pseudomonadales</taxon>
        <taxon>Pseudomonadaceae</taxon>
        <taxon>Phytopseudomonas</taxon>
    </lineage>
</organism>
<dbReference type="InterPro" id="IPR028098">
    <property type="entry name" value="Glyco_trans_4-like_N"/>
</dbReference>
<dbReference type="Pfam" id="PF13439">
    <property type="entry name" value="Glyco_transf_4"/>
    <property type="match status" value="1"/>
</dbReference>
<protein>
    <submittedName>
        <fullName evidence="3">Glycosyltransferase involved in cell wall bisynthesis</fullName>
    </submittedName>
</protein>
<feature type="domain" description="Glycosyltransferase subfamily 4-like N-terminal" evidence="2">
    <location>
        <begin position="27"/>
        <end position="177"/>
    </location>
</feature>
<dbReference type="OrthoDB" id="6713459at2"/>
<gene>
    <name evidence="3" type="ORF">SAMN05216381_2658</name>
</gene>
<evidence type="ECO:0000313" key="3">
    <source>
        <dbReference type="EMBL" id="SDF89208.1"/>
    </source>
</evidence>
<name>A0A1G7PSI3_9GAMM</name>
<proteinExistence type="predicted"/>
<dbReference type="Proteomes" id="UP000243378">
    <property type="component" value="Unassembled WGS sequence"/>
</dbReference>
<dbReference type="InterPro" id="IPR001296">
    <property type="entry name" value="Glyco_trans_1"/>
</dbReference>
<dbReference type="GO" id="GO:0016757">
    <property type="term" value="F:glycosyltransferase activity"/>
    <property type="evidence" value="ECO:0007669"/>
    <property type="project" value="InterPro"/>
</dbReference>
<dbReference type="PANTHER" id="PTHR12526">
    <property type="entry name" value="GLYCOSYLTRANSFERASE"/>
    <property type="match status" value="1"/>
</dbReference>
<sequence length="382" mass="42630">MAKTLKVLQLQTRYNAADTNSDLGEQILQGLPAERFEVVNAYLEGRPADDAVDPPGRRQVFFEFSEKDMSGLRRKVQARLLAFCREERFDVVLLHRFKAVNLFMHLNKKLRIARCIGVSHGFGEYDRFYRRWQARRLIDECWRFVGVSPAVSDYLVSLRCGFTNANTVAITNALDIDLAESLQLSREQARQALALPSDALVVGAIGRLVPIKGHVHLIRAFSALSGEYSNVHLAIIGGGREEANLSALVAELGLQTRVHLCGTRPDAMRYVKAFDVFVMPSLQEGLGLALLEGMCGRLPVLGSDIPAMRPLLDGARGRTFAPGDVPALTEQLRACLADSDETRAEHGERAYQYLRREHDINDFRNKYRALLEGDRPVQGAPT</sequence>
<dbReference type="RefSeq" id="WP_092368709.1">
    <property type="nucleotide sequence ID" value="NZ_FNBM01000005.1"/>
</dbReference>
<dbReference type="AlphaFoldDB" id="A0A1G7PSI3"/>
<dbReference type="EMBL" id="FNBM01000005">
    <property type="protein sequence ID" value="SDF89208.1"/>
    <property type="molecule type" value="Genomic_DNA"/>
</dbReference>
<evidence type="ECO:0000313" key="4">
    <source>
        <dbReference type="Proteomes" id="UP000243378"/>
    </source>
</evidence>
<dbReference type="GO" id="GO:1901135">
    <property type="term" value="P:carbohydrate derivative metabolic process"/>
    <property type="evidence" value="ECO:0007669"/>
    <property type="project" value="UniProtKB-ARBA"/>
</dbReference>
<accession>A0A1G7PSI3</accession>
<dbReference type="CDD" id="cd03811">
    <property type="entry name" value="GT4_GT28_WabH-like"/>
    <property type="match status" value="1"/>
</dbReference>
<reference evidence="3 4" key="1">
    <citation type="submission" date="2016-10" db="EMBL/GenBank/DDBJ databases">
        <authorList>
            <person name="de Groot N.N."/>
        </authorList>
    </citation>
    <scope>NUCLEOTIDE SEQUENCE [LARGE SCALE GENOMIC DNA]</scope>
    <source>
        <strain evidence="3 4">LMG 25475</strain>
    </source>
</reference>